<name>A0A9J6FLD2_HAELO</name>
<gene>
    <name evidence="2" type="ORF">HPB48_003851</name>
</gene>
<evidence type="ECO:0000313" key="3">
    <source>
        <dbReference type="Proteomes" id="UP000821853"/>
    </source>
</evidence>
<organism evidence="2 3">
    <name type="scientific">Haemaphysalis longicornis</name>
    <name type="common">Bush tick</name>
    <dbReference type="NCBI Taxonomy" id="44386"/>
    <lineage>
        <taxon>Eukaryota</taxon>
        <taxon>Metazoa</taxon>
        <taxon>Ecdysozoa</taxon>
        <taxon>Arthropoda</taxon>
        <taxon>Chelicerata</taxon>
        <taxon>Arachnida</taxon>
        <taxon>Acari</taxon>
        <taxon>Parasitiformes</taxon>
        <taxon>Ixodida</taxon>
        <taxon>Ixodoidea</taxon>
        <taxon>Ixodidae</taxon>
        <taxon>Haemaphysalinae</taxon>
        <taxon>Haemaphysalis</taxon>
    </lineage>
</organism>
<evidence type="ECO:0000256" key="1">
    <source>
        <dbReference type="SAM" id="MobiDB-lite"/>
    </source>
</evidence>
<reference evidence="2 3" key="1">
    <citation type="journal article" date="2020" name="Cell">
        <title>Large-Scale Comparative Analyses of Tick Genomes Elucidate Their Genetic Diversity and Vector Capacities.</title>
        <authorList>
            <consortium name="Tick Genome and Microbiome Consortium (TIGMIC)"/>
            <person name="Jia N."/>
            <person name="Wang J."/>
            <person name="Shi W."/>
            <person name="Du L."/>
            <person name="Sun Y."/>
            <person name="Zhan W."/>
            <person name="Jiang J.F."/>
            <person name="Wang Q."/>
            <person name="Zhang B."/>
            <person name="Ji P."/>
            <person name="Bell-Sakyi L."/>
            <person name="Cui X.M."/>
            <person name="Yuan T.T."/>
            <person name="Jiang B.G."/>
            <person name="Yang W.F."/>
            <person name="Lam T.T."/>
            <person name="Chang Q.C."/>
            <person name="Ding S.J."/>
            <person name="Wang X.J."/>
            <person name="Zhu J.G."/>
            <person name="Ruan X.D."/>
            <person name="Zhao L."/>
            <person name="Wei J.T."/>
            <person name="Ye R.Z."/>
            <person name="Que T.C."/>
            <person name="Du C.H."/>
            <person name="Zhou Y.H."/>
            <person name="Cheng J.X."/>
            <person name="Dai P.F."/>
            <person name="Guo W.B."/>
            <person name="Han X.H."/>
            <person name="Huang E.J."/>
            <person name="Li L.F."/>
            <person name="Wei W."/>
            <person name="Gao Y.C."/>
            <person name="Liu J.Z."/>
            <person name="Shao H.Z."/>
            <person name="Wang X."/>
            <person name="Wang C.C."/>
            <person name="Yang T.C."/>
            <person name="Huo Q.B."/>
            <person name="Li W."/>
            <person name="Chen H.Y."/>
            <person name="Chen S.E."/>
            <person name="Zhou L.G."/>
            <person name="Ni X.B."/>
            <person name="Tian J.H."/>
            <person name="Sheng Y."/>
            <person name="Liu T."/>
            <person name="Pan Y.S."/>
            <person name="Xia L.Y."/>
            <person name="Li J."/>
            <person name="Zhao F."/>
            <person name="Cao W.C."/>
        </authorList>
    </citation>
    <scope>NUCLEOTIDE SEQUENCE [LARGE SCALE GENOMIC DNA]</scope>
    <source>
        <strain evidence="2">HaeL-2018</strain>
    </source>
</reference>
<protein>
    <submittedName>
        <fullName evidence="2">Uncharacterized protein</fullName>
    </submittedName>
</protein>
<dbReference type="AlphaFoldDB" id="A0A9J6FLD2"/>
<comment type="caution">
    <text evidence="2">The sequence shown here is derived from an EMBL/GenBank/DDBJ whole genome shotgun (WGS) entry which is preliminary data.</text>
</comment>
<feature type="compositionally biased region" description="Polar residues" evidence="1">
    <location>
        <begin position="92"/>
        <end position="102"/>
    </location>
</feature>
<dbReference type="VEuPathDB" id="VectorBase:HLOH_056341"/>
<evidence type="ECO:0000313" key="2">
    <source>
        <dbReference type="EMBL" id="KAH9363216.1"/>
    </source>
</evidence>
<dbReference type="EMBL" id="JABSTR010000001">
    <property type="protein sequence ID" value="KAH9363216.1"/>
    <property type="molecule type" value="Genomic_DNA"/>
</dbReference>
<dbReference type="Proteomes" id="UP000821853">
    <property type="component" value="Chromosome 1"/>
</dbReference>
<sequence>MPIGRGSNKVEPSWHSVPDCCRSSWHEYRRTNDVRLSGSHRAGIHKVHWFFSRKAFKNVNRIIQAFKYEGRARDAPGPPPPRVTTEDEDACTSPSSAGPFSISESHPAYFGPGCFRQYCSPSAQKRRPPQSYCIAEATAHYFEQKR</sequence>
<proteinExistence type="predicted"/>
<keyword evidence="3" id="KW-1185">Reference proteome</keyword>
<feature type="region of interest" description="Disordered" evidence="1">
    <location>
        <begin position="70"/>
        <end position="102"/>
    </location>
</feature>
<accession>A0A9J6FLD2</accession>